<dbReference type="AlphaFoldDB" id="A0A9P6B0D7"/>
<dbReference type="OrthoDB" id="1689567at2759"/>
<evidence type="ECO:0000256" key="2">
    <source>
        <dbReference type="ARBA" id="ARBA00007779"/>
    </source>
</evidence>
<evidence type="ECO:0000313" key="12">
    <source>
        <dbReference type="EMBL" id="KAF9515359.1"/>
    </source>
</evidence>
<evidence type="ECO:0000259" key="11">
    <source>
        <dbReference type="Pfam" id="PF14703"/>
    </source>
</evidence>
<feature type="transmembrane region" description="Helical" evidence="8">
    <location>
        <begin position="422"/>
        <end position="448"/>
    </location>
</feature>
<keyword evidence="13" id="KW-1185">Reference proteome</keyword>
<dbReference type="GO" id="GO:0005227">
    <property type="term" value="F:calcium-activated cation channel activity"/>
    <property type="evidence" value="ECO:0007669"/>
    <property type="project" value="InterPro"/>
</dbReference>
<evidence type="ECO:0000256" key="7">
    <source>
        <dbReference type="SAM" id="MobiDB-lite"/>
    </source>
</evidence>
<keyword evidence="4 8" id="KW-0812">Transmembrane</keyword>
<dbReference type="InterPro" id="IPR003864">
    <property type="entry name" value="CSC1/OSCA1-like_7TM"/>
</dbReference>
<feature type="transmembrane region" description="Helical" evidence="8">
    <location>
        <begin position="568"/>
        <end position="591"/>
    </location>
</feature>
<feature type="transmembrane region" description="Helical" evidence="8">
    <location>
        <begin position="36"/>
        <end position="58"/>
    </location>
</feature>
<feature type="transmembrane region" description="Helical" evidence="8">
    <location>
        <begin position="612"/>
        <end position="631"/>
    </location>
</feature>
<feature type="transmembrane region" description="Helical" evidence="8">
    <location>
        <begin position="179"/>
        <end position="199"/>
    </location>
</feature>
<dbReference type="GO" id="GO:0005886">
    <property type="term" value="C:plasma membrane"/>
    <property type="evidence" value="ECO:0007669"/>
    <property type="project" value="TreeGrafter"/>
</dbReference>
<dbReference type="PANTHER" id="PTHR13018:SF5">
    <property type="entry name" value="RE44586P"/>
    <property type="match status" value="1"/>
</dbReference>
<keyword evidence="5 8" id="KW-1133">Transmembrane helix</keyword>
<evidence type="ECO:0000256" key="8">
    <source>
        <dbReference type="SAM" id="Phobius"/>
    </source>
</evidence>
<feature type="transmembrane region" description="Helical" evidence="8">
    <location>
        <begin position="120"/>
        <end position="139"/>
    </location>
</feature>
<evidence type="ECO:0000256" key="6">
    <source>
        <dbReference type="ARBA" id="ARBA00023136"/>
    </source>
</evidence>
<evidence type="ECO:0000256" key="5">
    <source>
        <dbReference type="ARBA" id="ARBA00022989"/>
    </source>
</evidence>
<feature type="region of interest" description="Disordered" evidence="7">
    <location>
        <begin position="826"/>
        <end position="847"/>
    </location>
</feature>
<dbReference type="Pfam" id="PF14703">
    <property type="entry name" value="PHM7_cyt"/>
    <property type="match status" value="1"/>
</dbReference>
<dbReference type="Proteomes" id="UP000886523">
    <property type="component" value="Unassembled WGS sequence"/>
</dbReference>
<evidence type="ECO:0000259" key="9">
    <source>
        <dbReference type="Pfam" id="PF02714"/>
    </source>
</evidence>
<name>A0A9P6B0D7_9AGAM</name>
<proteinExistence type="inferred from homology"/>
<dbReference type="PANTHER" id="PTHR13018">
    <property type="entry name" value="PROBABLE MEMBRANE PROTEIN DUF221-RELATED"/>
    <property type="match status" value="1"/>
</dbReference>
<comment type="similarity">
    <text evidence="2">Belongs to the CSC1 (TC 1.A.17) family.</text>
</comment>
<dbReference type="InterPro" id="IPR045122">
    <property type="entry name" value="Csc1-like"/>
</dbReference>
<keyword evidence="3" id="KW-0813">Transport</keyword>
<dbReference type="InterPro" id="IPR032880">
    <property type="entry name" value="CSC1/OSCA1-like_N"/>
</dbReference>
<gene>
    <name evidence="12" type="ORF">BS47DRAFT_1342068</name>
</gene>
<evidence type="ECO:0000256" key="4">
    <source>
        <dbReference type="ARBA" id="ARBA00022692"/>
    </source>
</evidence>
<organism evidence="12 13">
    <name type="scientific">Hydnum rufescens UP504</name>
    <dbReference type="NCBI Taxonomy" id="1448309"/>
    <lineage>
        <taxon>Eukaryota</taxon>
        <taxon>Fungi</taxon>
        <taxon>Dikarya</taxon>
        <taxon>Basidiomycota</taxon>
        <taxon>Agaricomycotina</taxon>
        <taxon>Agaricomycetes</taxon>
        <taxon>Cantharellales</taxon>
        <taxon>Hydnaceae</taxon>
        <taxon>Hydnum</taxon>
    </lineage>
</organism>
<feature type="transmembrane region" description="Helical" evidence="8">
    <location>
        <begin position="676"/>
        <end position="694"/>
    </location>
</feature>
<feature type="region of interest" description="Disordered" evidence="7">
    <location>
        <begin position="875"/>
        <end position="1014"/>
    </location>
</feature>
<evidence type="ECO:0000313" key="13">
    <source>
        <dbReference type="Proteomes" id="UP000886523"/>
    </source>
</evidence>
<comment type="subcellular location">
    <subcellularLocation>
        <location evidence="1">Membrane</location>
        <topology evidence="1">Multi-pass membrane protein</topology>
    </subcellularLocation>
</comment>
<dbReference type="InterPro" id="IPR027815">
    <property type="entry name" value="CSC1/OSCA1-like_cyt"/>
</dbReference>
<dbReference type="EMBL" id="MU128951">
    <property type="protein sequence ID" value="KAF9515359.1"/>
    <property type="molecule type" value="Genomic_DNA"/>
</dbReference>
<keyword evidence="6 8" id="KW-0472">Membrane</keyword>
<reference evidence="12" key="1">
    <citation type="journal article" date="2020" name="Nat. Commun.">
        <title>Large-scale genome sequencing of mycorrhizal fungi provides insights into the early evolution of symbiotic traits.</title>
        <authorList>
            <person name="Miyauchi S."/>
            <person name="Kiss E."/>
            <person name="Kuo A."/>
            <person name="Drula E."/>
            <person name="Kohler A."/>
            <person name="Sanchez-Garcia M."/>
            <person name="Morin E."/>
            <person name="Andreopoulos B."/>
            <person name="Barry K.W."/>
            <person name="Bonito G."/>
            <person name="Buee M."/>
            <person name="Carver A."/>
            <person name="Chen C."/>
            <person name="Cichocki N."/>
            <person name="Clum A."/>
            <person name="Culley D."/>
            <person name="Crous P.W."/>
            <person name="Fauchery L."/>
            <person name="Girlanda M."/>
            <person name="Hayes R.D."/>
            <person name="Keri Z."/>
            <person name="LaButti K."/>
            <person name="Lipzen A."/>
            <person name="Lombard V."/>
            <person name="Magnuson J."/>
            <person name="Maillard F."/>
            <person name="Murat C."/>
            <person name="Nolan M."/>
            <person name="Ohm R.A."/>
            <person name="Pangilinan J."/>
            <person name="Pereira M.F."/>
            <person name="Perotto S."/>
            <person name="Peter M."/>
            <person name="Pfister S."/>
            <person name="Riley R."/>
            <person name="Sitrit Y."/>
            <person name="Stielow J.B."/>
            <person name="Szollosi G."/>
            <person name="Zifcakova L."/>
            <person name="Stursova M."/>
            <person name="Spatafora J.W."/>
            <person name="Tedersoo L."/>
            <person name="Vaario L.M."/>
            <person name="Yamada A."/>
            <person name="Yan M."/>
            <person name="Wang P."/>
            <person name="Xu J."/>
            <person name="Bruns T."/>
            <person name="Baldrian P."/>
            <person name="Vilgalys R."/>
            <person name="Dunand C."/>
            <person name="Henrissat B."/>
            <person name="Grigoriev I.V."/>
            <person name="Hibbett D."/>
            <person name="Nagy L.G."/>
            <person name="Martin F.M."/>
        </authorList>
    </citation>
    <scope>NUCLEOTIDE SEQUENCE</scope>
    <source>
        <strain evidence="12">UP504</strain>
    </source>
</reference>
<feature type="domain" description="CSC1/OSCA1-like 7TM region" evidence="9">
    <location>
        <begin position="420"/>
        <end position="694"/>
    </location>
</feature>
<feature type="transmembrane region" description="Helical" evidence="8">
    <location>
        <begin position="476"/>
        <end position="495"/>
    </location>
</feature>
<protein>
    <recommendedName>
        <fullName evidence="14">DUF221-domain-containing protein</fullName>
    </recommendedName>
</protein>
<feature type="domain" description="CSC1/OSCA1-like cytosolic" evidence="11">
    <location>
        <begin position="222"/>
        <end position="409"/>
    </location>
</feature>
<feature type="transmembrane region" description="Helical" evidence="8">
    <location>
        <begin position="700"/>
        <end position="719"/>
    </location>
</feature>
<feature type="transmembrane region" description="Helical" evidence="8">
    <location>
        <begin position="637"/>
        <end position="655"/>
    </location>
</feature>
<feature type="domain" description="CSC1/OSCA1-like N-terminal transmembrane" evidence="10">
    <location>
        <begin position="37"/>
        <end position="200"/>
    </location>
</feature>
<evidence type="ECO:0000259" key="10">
    <source>
        <dbReference type="Pfam" id="PF13967"/>
    </source>
</evidence>
<evidence type="ECO:0000256" key="1">
    <source>
        <dbReference type="ARBA" id="ARBA00004141"/>
    </source>
</evidence>
<comment type="caution">
    <text evidence="12">The sequence shown here is derived from an EMBL/GenBank/DDBJ whole genome shotgun (WGS) entry which is preliminary data.</text>
</comment>
<feature type="transmembrane region" description="Helical" evidence="8">
    <location>
        <begin position="515"/>
        <end position="536"/>
    </location>
</feature>
<dbReference type="Pfam" id="PF02714">
    <property type="entry name" value="RSN1_7TM"/>
    <property type="match status" value="1"/>
</dbReference>
<evidence type="ECO:0008006" key="14">
    <source>
        <dbReference type="Google" id="ProtNLM"/>
    </source>
</evidence>
<evidence type="ECO:0000256" key="3">
    <source>
        <dbReference type="ARBA" id="ARBA00022448"/>
    </source>
</evidence>
<accession>A0A9P6B0D7</accession>
<dbReference type="Pfam" id="PF13967">
    <property type="entry name" value="RSN1_TM"/>
    <property type="match status" value="1"/>
</dbReference>
<sequence length="1014" mass="115064">MEHIGGLTARLFGDDEPDSPHLPPGLPPTKEFTGPWLTTQLELSCAIGLFSFIVFSYCRTRWPVLFAPRTKLKGFSPHEAHTHLSFFAWILPTIRTSEFTILQIVGLDAAVLLNFLKMSFYLFTTASILVLCILMPVNYHNNDVLGDDDDDTGKFRRLAEPALPIPSDWLDLFNDANSIHTLHLLFTYVFTGLALRFIYINYEQHIRSRQLFCLQLVHSVPARTVMITDLPNHLRGEHALATHFEKMDLPVESVTLCRELGRLHSLIERRTDALLKLEAAWTKYVGNPSSVEEYDPSMNVRSDPSTVQLVDAGDEEAQRVRLVVPHRSRPTIRSSWFGKKHDALEYLASQFKAADEAVLRERRSAKLQSTGTAFVTFETMSSAQIAAQVVSSTGRACLAPEPRDVVWSNMTHTRWNLRIRQVLVFAFLVLLFLFWLVPVSTLASLLSYEEIKKAAPWLGRFIDLSPRLRSLIQTSLPSFAVIALNGLLPFLLEALSYTEGLKARSWVEYALLKKYFLFLVINVVFIFLVASTYWALVRDLANSPAKVPEKLAQALKRGVAKRFFVCYIILQGLGVMPLQLLNLGVIIPRFISRIFWVRTPREYAEVNAPPMLNYGAVYPQAILVFVITLTYSVIQPLIVIFGAIYFGIAYVVYKYKLLFVFYKPYESRGEAWPITFNRLMWGVVIFHLFMIGIFTLSKSFVLSTLMLPLLVFTLSWTWYMNREYRPLSRYVNLDFVYDAQRGGTDEVSRLQAGEHVSSSHTHLNRRRYAQNDETLYVAPEETRTDYSQPPMTNFYYGILNTGKRRYGHPALNGVLPQPWLPLKKGQTLANYNDNDGDNGDVPTKNGDASTQAVVLTLRRKYSVMRNDVRHIAGRFMGHRKKLTTESGEEVEPPEDSSTPQADAPKPPSESGSNPWRDLRPGPSRPIPSGSNSRRFSFDHATGVINLSDDDGYWVTENGHEDNESDSDEIMTPSPPEAVDGLEPGGPVENGRVGRRQSTYWHHPERRRLSGTPLD</sequence>